<feature type="compositionally biased region" description="Low complexity" evidence="2">
    <location>
        <begin position="108"/>
        <end position="120"/>
    </location>
</feature>
<feature type="region of interest" description="Disordered" evidence="2">
    <location>
        <begin position="1"/>
        <end position="170"/>
    </location>
</feature>
<feature type="compositionally biased region" description="Low complexity" evidence="2">
    <location>
        <begin position="377"/>
        <end position="394"/>
    </location>
</feature>
<evidence type="ECO:0000313" key="4">
    <source>
        <dbReference type="Proteomes" id="UP001151295"/>
    </source>
</evidence>
<feature type="compositionally biased region" description="Low complexity" evidence="2">
    <location>
        <begin position="30"/>
        <end position="57"/>
    </location>
</feature>
<feature type="compositionally biased region" description="Basic and acidic residues" evidence="2">
    <location>
        <begin position="484"/>
        <end position="493"/>
    </location>
</feature>
<dbReference type="PANTHER" id="PTHR12832:SF11">
    <property type="entry name" value="LD23868P"/>
    <property type="match status" value="1"/>
</dbReference>
<comment type="similarity">
    <text evidence="1">Belongs to the TCP11 family.</text>
</comment>
<evidence type="ECO:0000256" key="1">
    <source>
        <dbReference type="ARBA" id="ARBA00010954"/>
    </source>
</evidence>
<name>A0ABQ8PSP9_9FUNG</name>
<dbReference type="Pfam" id="PF05794">
    <property type="entry name" value="Tcp11"/>
    <property type="match status" value="1"/>
</dbReference>
<feature type="compositionally biased region" description="Polar residues" evidence="2">
    <location>
        <begin position="203"/>
        <end position="212"/>
    </location>
</feature>
<feature type="compositionally biased region" description="Polar residues" evidence="2">
    <location>
        <begin position="518"/>
        <end position="529"/>
    </location>
</feature>
<feature type="compositionally biased region" description="Low complexity" evidence="2">
    <location>
        <begin position="586"/>
        <end position="604"/>
    </location>
</feature>
<feature type="compositionally biased region" description="Polar residues" evidence="2">
    <location>
        <begin position="134"/>
        <end position="160"/>
    </location>
</feature>
<gene>
    <name evidence="3" type="primary">SOK1</name>
    <name evidence="3" type="ORF">EDC05_001331</name>
</gene>
<sequence length="1169" mass="123550">MSESYTTQDKDYLATHRTQTAAPHRGGEASGAPGSAATPSFLSAAAASASSTSSTSSVDSQPTQALSSSPASSAMAASSSNTAASGATVSSHQSLPAESHSMTLQPLHQQQQQQQQQQHQHQQEQHRSLELGRCTQTSDTAQVSSDSSTRGSNAMVTSTELPCPSWSAVPAASPAISTASTEQCSNFGSSSNNNGPQGYSSSTLTDSSPQPLSSATVVVSGIVPRGTKRRGSDTCIVLMAVSTSAGALDDAQASSSSCYSYPCAKRVYRARSTVSNRKDRQLIAANASSPSLFAEFGDAAATASSEPSPLAPSASSAAEMDSILSAASTSVRKLYLSSVSAPVSVLASQSASFSHGQQQQQQPLPVKAATIDGASNASSCTLSKSSTKASSCSNDVSSNLHKTQQQQNVSGTRGMNRNSSVETATGSAENGYNNRSEQRAEATAENSRIGASFTFPVSAAITNSTAMAPRGKEAGDAAHSVTNKGEHAPRRALSDSALPSHVTDGVNAASSAANTNTLHSGGNPLQGSTNNSNSPSDDPSAMEIDSDEKEETQSVVRATITAATNRLGRSASAPASSSSDIGPVVSRSSLSSTRSLKHQQQQKASAKDSADSTLLISPRPQVCALPPINRYTLRELKIQNILQNPRLRHEVLFEPKLEFRPNSCGQLAEAKQCAAMQYWAVVEQEIKKDAYAVSASPSSVATITMLLVELREILAEMAEDSPKADLIQHAAELRERVDEQRIRQQLENRVFDAATVVSYMVTVMEQFAQPSRKTLVARITVYVQRGRIVRALRAAFDILECIKIDTANSSIEMYREYMRSTAVAFERSHFNMALRRNSIVLSDTTEWWRRALVDGKKRKVGLEEIFSEAGRELVLDDGQAVPTLFRMDEARIQAIRKETERLSIVGMVFLAFMQFLQMARRNSSAAAASGQKAQGEFTNAATGRFDNERLAAECLQLLPEGCSVQWTEPLIGTRASVAKTGAAVPSGSNGSISGGSSAGGGAAARGEIGFSHLVSELVFLAERALARGLASAEMAMLERTLLRTARYECPLREVVEERVSGAIRMHTSALTALCGKVHGSEWEAMPQNAKETLRKSMLSFLAPCLSVLALKIHAVVSHHWQVYKTFYVAVSTSAASGNGNSSSNNNNSGSGASTGASQSNVSTSTLSAA</sequence>
<proteinExistence type="inferred from homology"/>
<feature type="compositionally biased region" description="Low complexity" evidence="2">
    <location>
        <begin position="182"/>
        <end position="202"/>
    </location>
</feature>
<evidence type="ECO:0000256" key="2">
    <source>
        <dbReference type="SAM" id="MobiDB-lite"/>
    </source>
</evidence>
<feature type="compositionally biased region" description="Low complexity" evidence="2">
    <location>
        <begin position="570"/>
        <end position="579"/>
    </location>
</feature>
<feature type="compositionally biased region" description="Low complexity" evidence="2">
    <location>
        <begin position="530"/>
        <end position="539"/>
    </location>
</feature>
<feature type="compositionally biased region" description="Polar residues" evidence="2">
    <location>
        <begin position="395"/>
        <end position="435"/>
    </location>
</feature>
<feature type="region of interest" description="Disordered" evidence="2">
    <location>
        <begin position="470"/>
        <end position="553"/>
    </location>
</feature>
<protein>
    <submittedName>
        <fullName evidence="3">cAMP-mediated signaling protein sok1</fullName>
    </submittedName>
</protein>
<dbReference type="EMBL" id="JANBQD010000009">
    <property type="protein sequence ID" value="KAJ1994955.1"/>
    <property type="molecule type" value="Genomic_DNA"/>
</dbReference>
<feature type="compositionally biased region" description="Low complexity" evidence="2">
    <location>
        <begin position="65"/>
        <end position="91"/>
    </location>
</feature>
<feature type="region of interest" description="Disordered" evidence="2">
    <location>
        <begin position="377"/>
        <end position="447"/>
    </location>
</feature>
<feature type="region of interest" description="Disordered" evidence="2">
    <location>
        <begin position="1137"/>
        <end position="1169"/>
    </location>
</feature>
<feature type="compositionally biased region" description="Low complexity" evidence="2">
    <location>
        <begin position="1137"/>
        <end position="1160"/>
    </location>
</feature>
<comment type="caution">
    <text evidence="3">The sequence shown here is derived from an EMBL/GenBank/DDBJ whole genome shotgun (WGS) entry which is preliminary data.</text>
</comment>
<feature type="region of interest" description="Disordered" evidence="2">
    <location>
        <begin position="182"/>
        <end position="212"/>
    </location>
</feature>
<organism evidence="3 4">
    <name type="scientific">Coemansia umbellata</name>
    <dbReference type="NCBI Taxonomy" id="1424467"/>
    <lineage>
        <taxon>Eukaryota</taxon>
        <taxon>Fungi</taxon>
        <taxon>Fungi incertae sedis</taxon>
        <taxon>Zoopagomycota</taxon>
        <taxon>Kickxellomycotina</taxon>
        <taxon>Kickxellomycetes</taxon>
        <taxon>Kickxellales</taxon>
        <taxon>Kickxellaceae</taxon>
        <taxon>Coemansia</taxon>
    </lineage>
</organism>
<dbReference type="PANTHER" id="PTHR12832">
    <property type="entry name" value="TESTIS-SPECIFIC PROTEIN PBS13 T-COMPLEX 11"/>
    <property type="match status" value="1"/>
</dbReference>
<feature type="region of interest" description="Disordered" evidence="2">
    <location>
        <begin position="567"/>
        <end position="612"/>
    </location>
</feature>
<dbReference type="InterPro" id="IPR008862">
    <property type="entry name" value="Tcp11"/>
</dbReference>
<feature type="compositionally biased region" description="Basic and acidic residues" evidence="2">
    <location>
        <begin position="121"/>
        <end position="130"/>
    </location>
</feature>
<accession>A0ABQ8PSP9</accession>
<dbReference type="Proteomes" id="UP001151295">
    <property type="component" value="Unassembled WGS sequence"/>
</dbReference>
<reference evidence="3" key="1">
    <citation type="submission" date="2022-07" db="EMBL/GenBank/DDBJ databases">
        <title>Phylogenomic reconstructions and comparative analyses of Kickxellomycotina fungi.</title>
        <authorList>
            <person name="Reynolds N.K."/>
            <person name="Stajich J.E."/>
            <person name="Barry K."/>
            <person name="Grigoriev I.V."/>
            <person name="Crous P."/>
            <person name="Smith M.E."/>
        </authorList>
    </citation>
    <scope>NUCLEOTIDE SEQUENCE</scope>
    <source>
        <strain evidence="3">BCRC 34882</strain>
    </source>
</reference>
<feature type="compositionally biased region" description="Polar residues" evidence="2">
    <location>
        <begin position="92"/>
        <end position="107"/>
    </location>
</feature>
<evidence type="ECO:0000313" key="3">
    <source>
        <dbReference type="EMBL" id="KAJ1994955.1"/>
    </source>
</evidence>
<keyword evidence="4" id="KW-1185">Reference proteome</keyword>
<feature type="compositionally biased region" description="Low complexity" evidence="2">
    <location>
        <begin position="507"/>
        <end position="517"/>
    </location>
</feature>